<feature type="region of interest" description="Disordered" evidence="1">
    <location>
        <begin position="174"/>
        <end position="207"/>
    </location>
</feature>
<proteinExistence type="predicted"/>
<gene>
    <name evidence="4" type="primary">lodA</name>
    <name evidence="4" type="ORF">A0H81_00196</name>
</gene>
<evidence type="ECO:0000259" key="3">
    <source>
        <dbReference type="Pfam" id="PF18417"/>
    </source>
</evidence>
<name>A0A1C7MR41_GRIFR</name>
<dbReference type="InterPro" id="IPR041173">
    <property type="entry name" value="LodA_C"/>
</dbReference>
<comment type="caution">
    <text evidence="4">The sequence shown here is derived from an EMBL/GenBank/DDBJ whole genome shotgun (WGS) entry which is preliminary data.</text>
</comment>
<evidence type="ECO:0000259" key="2">
    <source>
        <dbReference type="Pfam" id="PF17990"/>
    </source>
</evidence>
<keyword evidence="5" id="KW-1185">Reference proteome</keyword>
<accession>A0A1C7MR41</accession>
<dbReference type="Pfam" id="PF18417">
    <property type="entry name" value="LodA_C"/>
    <property type="match status" value="2"/>
</dbReference>
<feature type="domain" description="L-lysine epsilon oxidase C-terminal" evidence="3">
    <location>
        <begin position="423"/>
        <end position="491"/>
    </location>
</feature>
<dbReference type="Pfam" id="PF17990">
    <property type="entry name" value="LodA_N"/>
    <property type="match status" value="1"/>
</dbReference>
<feature type="domain" description="L-Lysine epsilon oxidase N-terminal" evidence="2">
    <location>
        <begin position="29"/>
        <end position="259"/>
    </location>
</feature>
<evidence type="ECO:0000313" key="4">
    <source>
        <dbReference type="EMBL" id="OBZ79331.1"/>
    </source>
</evidence>
<dbReference type="STRING" id="5627.A0A1C7MR41"/>
<protein>
    <submittedName>
        <fullName evidence="4">L-lysine 6-oxidase</fullName>
    </submittedName>
</protein>
<dbReference type="OrthoDB" id="3253404at2759"/>
<dbReference type="EMBL" id="LUGG01000001">
    <property type="protein sequence ID" value="OBZ79331.1"/>
    <property type="molecule type" value="Genomic_DNA"/>
</dbReference>
<dbReference type="InterPro" id="IPR041168">
    <property type="entry name" value="LodA_N"/>
</dbReference>
<evidence type="ECO:0000256" key="1">
    <source>
        <dbReference type="SAM" id="MobiDB-lite"/>
    </source>
</evidence>
<dbReference type="OMA" id="LPWQSDF"/>
<feature type="compositionally biased region" description="Basic and acidic residues" evidence="1">
    <location>
        <begin position="176"/>
        <end position="185"/>
    </location>
</feature>
<dbReference type="Proteomes" id="UP000092993">
    <property type="component" value="Unassembled WGS sequence"/>
</dbReference>
<feature type="domain" description="L-lysine epsilon oxidase C-terminal" evidence="3">
    <location>
        <begin position="501"/>
        <end position="532"/>
    </location>
</feature>
<dbReference type="AlphaFoldDB" id="A0A1C7MR41"/>
<evidence type="ECO:0000313" key="5">
    <source>
        <dbReference type="Proteomes" id="UP000092993"/>
    </source>
</evidence>
<reference evidence="4 5" key="1">
    <citation type="submission" date="2016-03" db="EMBL/GenBank/DDBJ databases">
        <title>Whole genome sequencing of Grifola frondosa 9006-11.</title>
        <authorList>
            <person name="Min B."/>
            <person name="Park H."/>
            <person name="Kim J.-G."/>
            <person name="Cho H."/>
            <person name="Oh Y.-L."/>
            <person name="Kong W.-S."/>
            <person name="Choi I.-G."/>
        </authorList>
    </citation>
    <scope>NUCLEOTIDE SEQUENCE [LARGE SCALE GENOMIC DNA]</scope>
    <source>
        <strain evidence="4 5">9006-11</strain>
    </source>
</reference>
<organism evidence="4 5">
    <name type="scientific">Grifola frondosa</name>
    <name type="common">Maitake</name>
    <name type="synonym">Polyporus frondosus</name>
    <dbReference type="NCBI Taxonomy" id="5627"/>
    <lineage>
        <taxon>Eukaryota</taxon>
        <taxon>Fungi</taxon>
        <taxon>Dikarya</taxon>
        <taxon>Basidiomycota</taxon>
        <taxon>Agaricomycotina</taxon>
        <taxon>Agaricomycetes</taxon>
        <taxon>Polyporales</taxon>
        <taxon>Grifolaceae</taxon>
        <taxon>Grifola</taxon>
    </lineage>
</organism>
<sequence length="623" mass="69738">MAPFVPYDPSQGWSYQNVPPEQIARVEIFPPIGIARVGDSGSLPGGEEDTSSEIEYYYGPEVPGSYGTPVPGGSEQPFGSFRDGEQRIRRQAARFRVYAYDKNGKALGEINNASNYTMNWVVHVANKKAASYMFRGRTETAQAELRNPDVDSVDTPLSGDPFDTSLENRTSLIIDPGERSIKRDPSGGNPQPVKLIGSFQGSKPAGEKPLPGRLVFLGGRGFSRSIQAPAFDPPEIISEMDSIDWMDDICDGWIDVIVSHPNRPGLSKEITRPHKATIIAAPPKFAWNMQLPTSLYDVVENYTKPNIWPVLAGMYKLSWVNKFAYRGHGPNGFGNFAAMEKELSSVPTSADKNKNLRQHIFDRLRVPNFKNKDMAGEKFMPRLSGDSGMSSLVFVTMSLRDHIRASHRRRARARCAAHRERDRALAALTELQYQRFTNWKDGKFTATPIKPKKCIEEYGIELQPAELTRAALEQTVGDPLYPGIEVFWIAKLSDTVNHDKVLPGFLSRGLCLPWQSDFSQCNTHWWPSARPDDVIPDKYVYDAKMKNLEGNDLAAFLGEFERSSWTRGIRETPDNDTFFPGSTDMVTMWTGLGFIVKVQDKADELPVYVESERLMGGAEFFSP</sequence>